<accession>A0A7Y8UW31</accession>
<dbReference type="EMBL" id="JABUHS010000308">
    <property type="protein sequence ID" value="NWN64566.1"/>
    <property type="molecule type" value="Genomic_DNA"/>
</dbReference>
<sequence length="64" mass="7494">MSIPLSPFVSEFETEEQAASYDRWFRAKVQASIDDPRPSIPHDEAMAEVERMLDERRKARRASR</sequence>
<dbReference type="Pfam" id="PF21217">
    <property type="entry name" value="PaaA2"/>
    <property type="match status" value="1"/>
</dbReference>
<reference evidence="2 3" key="1">
    <citation type="submission" date="2020-05" db="EMBL/GenBank/DDBJ databases">
        <title>Onion-isolated Pseudomonas sp.</title>
        <authorList>
            <person name="Fujikawa T."/>
            <person name="Sawada H."/>
        </authorList>
    </citation>
    <scope>NUCLEOTIDE SEQUENCE [LARGE SCALE GENOMIC DNA]</scope>
    <source>
        <strain evidence="2 3">MAFF 301512</strain>
    </source>
</reference>
<evidence type="ECO:0000313" key="2">
    <source>
        <dbReference type="EMBL" id="NWN64566.1"/>
    </source>
</evidence>
<gene>
    <name evidence="2" type="ORF">HT123_27520</name>
</gene>
<name>A0A7Y8UW31_9PSED</name>
<feature type="domain" description="Stability determinant" evidence="1">
    <location>
        <begin position="16"/>
        <end position="48"/>
    </location>
</feature>
<proteinExistence type="predicted"/>
<dbReference type="InterPro" id="IPR048851">
    <property type="entry name" value="PaaA2_dom"/>
</dbReference>
<organism evidence="2 3">
    <name type="scientific">Pseudomonas allii</name>
    <dbReference type="NCBI Taxonomy" id="2740531"/>
    <lineage>
        <taxon>Bacteria</taxon>
        <taxon>Pseudomonadati</taxon>
        <taxon>Pseudomonadota</taxon>
        <taxon>Gammaproteobacteria</taxon>
        <taxon>Pseudomonadales</taxon>
        <taxon>Pseudomonadaceae</taxon>
        <taxon>Pseudomonas</taxon>
    </lineage>
</organism>
<protein>
    <recommendedName>
        <fullName evidence="1">Stability determinant domain-containing protein</fullName>
    </recommendedName>
</protein>
<dbReference type="RefSeq" id="WP_179029113.1">
    <property type="nucleotide sequence ID" value="NZ_JABUHS010000308.1"/>
</dbReference>
<evidence type="ECO:0000259" key="1">
    <source>
        <dbReference type="Pfam" id="PF21217"/>
    </source>
</evidence>
<dbReference type="AlphaFoldDB" id="A0A7Y8UW31"/>
<comment type="caution">
    <text evidence="2">The sequence shown here is derived from an EMBL/GenBank/DDBJ whole genome shotgun (WGS) entry which is preliminary data.</text>
</comment>
<evidence type="ECO:0000313" key="3">
    <source>
        <dbReference type="Proteomes" id="UP000543908"/>
    </source>
</evidence>
<dbReference type="Gene3D" id="6.20.450.20">
    <property type="match status" value="1"/>
</dbReference>
<dbReference type="Proteomes" id="UP000543908">
    <property type="component" value="Unassembled WGS sequence"/>
</dbReference>